<feature type="chain" id="PRO_5046231450" description="LppP/LprE family lipoprotein" evidence="2">
    <location>
        <begin position="22"/>
        <end position="233"/>
    </location>
</feature>
<feature type="compositionally biased region" description="Low complexity" evidence="1">
    <location>
        <begin position="33"/>
        <end position="68"/>
    </location>
</feature>
<keyword evidence="4" id="KW-1185">Reference proteome</keyword>
<dbReference type="PROSITE" id="PS51257">
    <property type="entry name" value="PROKAR_LIPOPROTEIN"/>
    <property type="match status" value="1"/>
</dbReference>
<evidence type="ECO:0000256" key="1">
    <source>
        <dbReference type="SAM" id="MobiDB-lite"/>
    </source>
</evidence>
<gene>
    <name evidence="3" type="ORF">M5J20_07330</name>
</gene>
<evidence type="ECO:0000313" key="3">
    <source>
        <dbReference type="EMBL" id="MCP1388001.1"/>
    </source>
</evidence>
<accession>A0ABT1G1Z6</accession>
<keyword evidence="2" id="KW-0732">Signal</keyword>
<proteinExistence type="predicted"/>
<evidence type="ECO:0000256" key="2">
    <source>
        <dbReference type="SAM" id="SignalP"/>
    </source>
</evidence>
<dbReference type="RefSeq" id="WP_253578029.1">
    <property type="nucleotide sequence ID" value="NZ_JAMFTQ010000007.1"/>
</dbReference>
<sequence length="233" mass="24622">MSRLTHITRLLVAVPAGLALASCSTGGTDTAAPAPFTSAPAPSTSVVTTTSVETTTSEETPSSSESPAQEAECAALPKDPREQYPTGTAPGRMPNVDGTDYNYWIADIENHYDPCAPVSWIIFRGSLGDERGPAGTGASITDGIAFYINGKPDGEMRTFTSIENVALASPDTVVMTWGERTGATAEGITAHYSVTLEADPGGIQAIGGEMLEFTDRWYSPYGMYMLGTYDLKF</sequence>
<evidence type="ECO:0008006" key="5">
    <source>
        <dbReference type="Google" id="ProtNLM"/>
    </source>
</evidence>
<protein>
    <recommendedName>
        <fullName evidence="5">LppP/LprE family lipoprotein</fullName>
    </recommendedName>
</protein>
<organism evidence="3 4">
    <name type="scientific">Corynebacterium stercoris</name>
    <dbReference type="NCBI Taxonomy" id="2943490"/>
    <lineage>
        <taxon>Bacteria</taxon>
        <taxon>Bacillati</taxon>
        <taxon>Actinomycetota</taxon>
        <taxon>Actinomycetes</taxon>
        <taxon>Mycobacteriales</taxon>
        <taxon>Corynebacteriaceae</taxon>
        <taxon>Corynebacterium</taxon>
    </lineage>
</organism>
<feature type="region of interest" description="Disordered" evidence="1">
    <location>
        <begin position="33"/>
        <end position="93"/>
    </location>
</feature>
<dbReference type="Proteomes" id="UP001204000">
    <property type="component" value="Unassembled WGS sequence"/>
</dbReference>
<evidence type="ECO:0000313" key="4">
    <source>
        <dbReference type="Proteomes" id="UP001204000"/>
    </source>
</evidence>
<feature type="signal peptide" evidence="2">
    <location>
        <begin position="1"/>
        <end position="21"/>
    </location>
</feature>
<comment type="caution">
    <text evidence="3">The sequence shown here is derived from an EMBL/GenBank/DDBJ whole genome shotgun (WGS) entry which is preliminary data.</text>
</comment>
<reference evidence="3" key="1">
    <citation type="submission" date="2022-05" db="EMBL/GenBank/DDBJ databases">
        <title>Corynebacterium sp. TA-R-1 sp. nov., isolated from human feces.</title>
        <authorList>
            <person name="Shamsuzzaman M."/>
            <person name="Dahal R.H."/>
        </authorList>
    </citation>
    <scope>NUCLEOTIDE SEQUENCE</scope>
    <source>
        <strain evidence="3">TA-R-1</strain>
    </source>
</reference>
<name>A0ABT1G1Z6_9CORY</name>
<dbReference type="EMBL" id="JAMFTQ010000007">
    <property type="protein sequence ID" value="MCP1388001.1"/>
    <property type="molecule type" value="Genomic_DNA"/>
</dbReference>